<keyword evidence="7 8" id="KW-0472">Membrane</keyword>
<evidence type="ECO:0000256" key="3">
    <source>
        <dbReference type="ARBA" id="ARBA00022448"/>
    </source>
</evidence>
<keyword evidence="6 8" id="KW-1133">Transmembrane helix</keyword>
<name>A0ABS2PGH6_9BACL</name>
<evidence type="ECO:0000256" key="8">
    <source>
        <dbReference type="SAM" id="Phobius"/>
    </source>
</evidence>
<proteinExistence type="inferred from homology"/>
<keyword evidence="10" id="KW-1185">Reference proteome</keyword>
<organism evidence="9 10">
    <name type="scientific">Geomicrobium sediminis</name>
    <dbReference type="NCBI Taxonomy" id="1347788"/>
    <lineage>
        <taxon>Bacteria</taxon>
        <taxon>Bacillati</taxon>
        <taxon>Bacillota</taxon>
        <taxon>Bacilli</taxon>
        <taxon>Bacillales</taxon>
        <taxon>Geomicrobium</taxon>
    </lineage>
</organism>
<evidence type="ECO:0000313" key="9">
    <source>
        <dbReference type="EMBL" id="MBM7634186.1"/>
    </source>
</evidence>
<dbReference type="InterPro" id="IPR004761">
    <property type="entry name" value="Spore_GerAB"/>
</dbReference>
<evidence type="ECO:0000256" key="2">
    <source>
        <dbReference type="ARBA" id="ARBA00007998"/>
    </source>
</evidence>
<feature type="transmembrane region" description="Helical" evidence="8">
    <location>
        <begin position="191"/>
        <end position="208"/>
    </location>
</feature>
<dbReference type="Gene3D" id="1.20.1740.10">
    <property type="entry name" value="Amino acid/polyamine transporter I"/>
    <property type="match status" value="1"/>
</dbReference>
<feature type="transmembrane region" description="Helical" evidence="8">
    <location>
        <begin position="12"/>
        <end position="32"/>
    </location>
</feature>
<feature type="transmembrane region" description="Helical" evidence="8">
    <location>
        <begin position="260"/>
        <end position="285"/>
    </location>
</feature>
<dbReference type="PANTHER" id="PTHR34975:SF2">
    <property type="entry name" value="SPORE GERMINATION PROTEIN A2"/>
    <property type="match status" value="1"/>
</dbReference>
<evidence type="ECO:0000256" key="6">
    <source>
        <dbReference type="ARBA" id="ARBA00022989"/>
    </source>
</evidence>
<feature type="transmembrane region" description="Helical" evidence="8">
    <location>
        <begin position="220"/>
        <end position="240"/>
    </location>
</feature>
<reference evidence="9 10" key="1">
    <citation type="submission" date="2021-01" db="EMBL/GenBank/DDBJ databases">
        <title>Genomic Encyclopedia of Type Strains, Phase IV (KMG-IV): sequencing the most valuable type-strain genomes for metagenomic binning, comparative biology and taxonomic classification.</title>
        <authorList>
            <person name="Goeker M."/>
        </authorList>
    </citation>
    <scope>NUCLEOTIDE SEQUENCE [LARGE SCALE GENOMIC DNA]</scope>
    <source>
        <strain evidence="9 10">DSM 25540</strain>
    </source>
</reference>
<keyword evidence="4" id="KW-0309">Germination</keyword>
<dbReference type="PANTHER" id="PTHR34975">
    <property type="entry name" value="SPORE GERMINATION PROTEIN A2"/>
    <property type="match status" value="1"/>
</dbReference>
<keyword evidence="5 8" id="KW-0812">Transmembrane</keyword>
<feature type="transmembrane region" description="Helical" evidence="8">
    <location>
        <begin position="87"/>
        <end position="108"/>
    </location>
</feature>
<evidence type="ECO:0000256" key="5">
    <source>
        <dbReference type="ARBA" id="ARBA00022692"/>
    </source>
</evidence>
<keyword evidence="3" id="KW-0813">Transport</keyword>
<gene>
    <name evidence="9" type="ORF">JOD17_003288</name>
</gene>
<evidence type="ECO:0000256" key="7">
    <source>
        <dbReference type="ARBA" id="ARBA00023136"/>
    </source>
</evidence>
<feature type="transmembrane region" description="Helical" evidence="8">
    <location>
        <begin position="327"/>
        <end position="347"/>
    </location>
</feature>
<protein>
    <submittedName>
        <fullName evidence="9">Spore germination protein (Amino acid permease)</fullName>
    </submittedName>
</protein>
<sequence length="352" mass="40612">MHPEAKVTKQVSPFFAFFIVTVMQVGVGIFTLPRTMIVDAGHDGWIAIVFSAVLVSIIIRIIYAMLNKGDTIITIQNKVFGKTLGSFISLFWVFYYSLFVLITLVAYVEILNVWIFPEVSLWVLYLICMLLAYNYTTSGFRAIIGGSLLAVLFVLPFLFFSHLPQGQLHFGSLFPIFDHSLHEMWLSTKTMTFQFLGFEILLMAYPFIKQAPRSHKWAQIGLVFSMIIYLIAFILPVIYFHERHLLTIIWPTLTLWKMEYIGMSIWLLVLLPNMAFGLWSASRVVKQTFNLSQRHSLRGVTLVIFGCALLFTTRIEIQSLSAFTNRLGFYTIFIYIPILFLLQALIIKRRRL</sequence>
<dbReference type="EMBL" id="JAFBEC010000010">
    <property type="protein sequence ID" value="MBM7634186.1"/>
    <property type="molecule type" value="Genomic_DNA"/>
</dbReference>
<feature type="transmembrane region" description="Helical" evidence="8">
    <location>
        <begin position="114"/>
        <end position="133"/>
    </location>
</feature>
<evidence type="ECO:0000313" key="10">
    <source>
        <dbReference type="Proteomes" id="UP000741863"/>
    </source>
</evidence>
<dbReference type="Pfam" id="PF03845">
    <property type="entry name" value="Spore_permease"/>
    <property type="match status" value="1"/>
</dbReference>
<comment type="caution">
    <text evidence="9">The sequence shown here is derived from an EMBL/GenBank/DDBJ whole genome shotgun (WGS) entry which is preliminary data.</text>
</comment>
<evidence type="ECO:0000256" key="1">
    <source>
        <dbReference type="ARBA" id="ARBA00004141"/>
    </source>
</evidence>
<comment type="subcellular location">
    <subcellularLocation>
        <location evidence="1">Membrane</location>
        <topology evidence="1">Multi-pass membrane protein</topology>
    </subcellularLocation>
</comment>
<feature type="transmembrane region" description="Helical" evidence="8">
    <location>
        <begin position="297"/>
        <end position="315"/>
    </location>
</feature>
<comment type="similarity">
    <text evidence="2">Belongs to the amino acid-polyamine-organocation (APC) superfamily. Spore germination protein (SGP) (TC 2.A.3.9) family.</text>
</comment>
<accession>A0ABS2PGH6</accession>
<dbReference type="RefSeq" id="WP_169967321.1">
    <property type="nucleotide sequence ID" value="NZ_JAFBEC010000010.1"/>
</dbReference>
<dbReference type="Proteomes" id="UP000741863">
    <property type="component" value="Unassembled WGS sequence"/>
</dbReference>
<feature type="transmembrane region" description="Helical" evidence="8">
    <location>
        <begin position="44"/>
        <end position="66"/>
    </location>
</feature>
<feature type="transmembrane region" description="Helical" evidence="8">
    <location>
        <begin position="140"/>
        <end position="160"/>
    </location>
</feature>
<evidence type="ECO:0000256" key="4">
    <source>
        <dbReference type="ARBA" id="ARBA00022544"/>
    </source>
</evidence>